<protein>
    <submittedName>
        <fullName evidence="1">Uncharacterized protein</fullName>
    </submittedName>
</protein>
<evidence type="ECO:0000313" key="1">
    <source>
        <dbReference type="EMBL" id="CAB4156624.1"/>
    </source>
</evidence>
<sequence>MEAIYSKVSEFMNDTVVFTGKSSVDKYNKPTFGGTETTATGRLIYETTRSRDVQGIEVVDVGRFICLGPQTAITNNHKMVVGSEVFTINSVSDIKDENGFHHTVVRFGR</sequence>
<proteinExistence type="predicted"/>
<name>A0A6J5NMT8_9CAUD</name>
<reference evidence="1" key="1">
    <citation type="submission" date="2020-04" db="EMBL/GenBank/DDBJ databases">
        <authorList>
            <person name="Chiriac C."/>
            <person name="Salcher M."/>
            <person name="Ghai R."/>
            <person name="Kavagutti S V."/>
        </authorList>
    </citation>
    <scope>NUCLEOTIDE SEQUENCE</scope>
</reference>
<dbReference type="EMBL" id="LR796637">
    <property type="protein sequence ID" value="CAB4156624.1"/>
    <property type="molecule type" value="Genomic_DNA"/>
</dbReference>
<organism evidence="1">
    <name type="scientific">uncultured Caudovirales phage</name>
    <dbReference type="NCBI Taxonomy" id="2100421"/>
    <lineage>
        <taxon>Viruses</taxon>
        <taxon>Duplodnaviria</taxon>
        <taxon>Heunggongvirae</taxon>
        <taxon>Uroviricota</taxon>
        <taxon>Caudoviricetes</taxon>
        <taxon>Peduoviridae</taxon>
        <taxon>Maltschvirus</taxon>
        <taxon>Maltschvirus maltsch</taxon>
    </lineage>
</organism>
<accession>A0A6J5NMT8</accession>
<gene>
    <name evidence="1" type="ORF">UFOVP655_81</name>
</gene>